<dbReference type="InterPro" id="IPR023168">
    <property type="entry name" value="GatB_Yqey_C_2"/>
</dbReference>
<evidence type="ECO:0000256" key="9">
    <source>
        <dbReference type="ARBA" id="ARBA00047913"/>
    </source>
</evidence>
<name>A0A1F7XCD7_9BACT</name>
<dbReference type="Gene3D" id="1.10.150.380">
    <property type="entry name" value="GatB domain, N-terminal subdomain"/>
    <property type="match status" value="1"/>
</dbReference>
<dbReference type="GO" id="GO:0006412">
    <property type="term" value="P:translation"/>
    <property type="evidence" value="ECO:0007669"/>
    <property type="project" value="UniProtKB-UniRule"/>
</dbReference>
<evidence type="ECO:0000256" key="2">
    <source>
        <dbReference type="ARBA" id="ARBA00011123"/>
    </source>
</evidence>
<dbReference type="EC" id="6.3.5.-" evidence="10"/>
<dbReference type="InterPro" id="IPR003789">
    <property type="entry name" value="Asn/Gln_tRNA_amidoTrase-B-like"/>
</dbReference>
<dbReference type="GO" id="GO:0005524">
    <property type="term" value="F:ATP binding"/>
    <property type="evidence" value="ECO:0007669"/>
    <property type="project" value="UniProtKB-KW"/>
</dbReference>
<dbReference type="Gene3D" id="1.10.10.410">
    <property type="match status" value="1"/>
</dbReference>
<keyword evidence="6 10" id="KW-0648">Protein biosynthesis</keyword>
<dbReference type="NCBIfam" id="NF004012">
    <property type="entry name" value="PRK05477.1-2"/>
    <property type="match status" value="1"/>
</dbReference>
<dbReference type="EMBL" id="MGFS01000001">
    <property type="protein sequence ID" value="OGM12439.1"/>
    <property type="molecule type" value="Genomic_DNA"/>
</dbReference>
<dbReference type="Proteomes" id="UP000177053">
    <property type="component" value="Unassembled WGS sequence"/>
</dbReference>
<dbReference type="NCBIfam" id="NF004014">
    <property type="entry name" value="PRK05477.1-4"/>
    <property type="match status" value="1"/>
</dbReference>
<gene>
    <name evidence="10" type="primary">gatB</name>
    <name evidence="12" type="ORF">A2Z22_04660</name>
</gene>
<dbReference type="GO" id="GO:0070681">
    <property type="term" value="P:glutaminyl-tRNAGln biosynthesis via transamidation"/>
    <property type="evidence" value="ECO:0007669"/>
    <property type="project" value="TreeGrafter"/>
</dbReference>
<evidence type="ECO:0000313" key="12">
    <source>
        <dbReference type="EMBL" id="OGM12439.1"/>
    </source>
</evidence>
<keyword evidence="5 10" id="KW-0067">ATP-binding</keyword>
<keyword evidence="4 10" id="KW-0547">Nucleotide-binding</keyword>
<organism evidence="12 13">
    <name type="scientific">Candidatus Woesebacteria bacterium RBG_16_34_12</name>
    <dbReference type="NCBI Taxonomy" id="1802480"/>
    <lineage>
        <taxon>Bacteria</taxon>
        <taxon>Candidatus Woeseibacteriota</taxon>
    </lineage>
</organism>
<dbReference type="PROSITE" id="PS01234">
    <property type="entry name" value="GATB"/>
    <property type="match status" value="1"/>
</dbReference>
<evidence type="ECO:0000256" key="6">
    <source>
        <dbReference type="ARBA" id="ARBA00022917"/>
    </source>
</evidence>
<evidence type="ECO:0000259" key="11">
    <source>
        <dbReference type="SMART" id="SM00845"/>
    </source>
</evidence>
<accession>A0A1F7XCD7</accession>
<dbReference type="NCBIfam" id="TIGR00133">
    <property type="entry name" value="gatB"/>
    <property type="match status" value="1"/>
</dbReference>
<dbReference type="InterPro" id="IPR017959">
    <property type="entry name" value="Asn/Gln-tRNA_amidoTrfase_suB/E"/>
</dbReference>
<dbReference type="InterPro" id="IPR017958">
    <property type="entry name" value="Gln-tRNA_amidoTrfase_suB_CS"/>
</dbReference>
<dbReference type="AlphaFoldDB" id="A0A1F7XCD7"/>
<dbReference type="GO" id="GO:0050566">
    <property type="term" value="F:asparaginyl-tRNA synthase (glutamine-hydrolyzing) activity"/>
    <property type="evidence" value="ECO:0007669"/>
    <property type="project" value="RHEA"/>
</dbReference>
<dbReference type="HAMAP" id="MF_00121">
    <property type="entry name" value="GatB"/>
    <property type="match status" value="1"/>
</dbReference>
<dbReference type="InterPro" id="IPR006075">
    <property type="entry name" value="Asn/Gln-tRNA_Trfase_suB/E_cat"/>
</dbReference>
<feature type="domain" description="Asn/Gln amidotransferase" evidence="11">
    <location>
        <begin position="329"/>
        <end position="439"/>
    </location>
</feature>
<comment type="similarity">
    <text evidence="1 10">Belongs to the GatB/GatE family. GatB subfamily.</text>
</comment>
<keyword evidence="3 10" id="KW-0436">Ligase</keyword>
<evidence type="ECO:0000256" key="10">
    <source>
        <dbReference type="HAMAP-Rule" id="MF_00121"/>
    </source>
</evidence>
<comment type="subunit">
    <text evidence="2 10">Heterotrimer of A, B and C subunits.</text>
</comment>
<dbReference type="SUPFAM" id="SSF89095">
    <property type="entry name" value="GatB/YqeY motif"/>
    <property type="match status" value="2"/>
</dbReference>
<comment type="catalytic activity">
    <reaction evidence="8 10">
        <text>L-aspartyl-tRNA(Asn) + L-glutamine + ATP + H2O = L-asparaginyl-tRNA(Asn) + L-glutamate + ADP + phosphate + 2 H(+)</text>
        <dbReference type="Rhea" id="RHEA:14513"/>
        <dbReference type="Rhea" id="RHEA-COMP:9674"/>
        <dbReference type="Rhea" id="RHEA-COMP:9677"/>
        <dbReference type="ChEBI" id="CHEBI:15377"/>
        <dbReference type="ChEBI" id="CHEBI:15378"/>
        <dbReference type="ChEBI" id="CHEBI:29985"/>
        <dbReference type="ChEBI" id="CHEBI:30616"/>
        <dbReference type="ChEBI" id="CHEBI:43474"/>
        <dbReference type="ChEBI" id="CHEBI:58359"/>
        <dbReference type="ChEBI" id="CHEBI:78515"/>
        <dbReference type="ChEBI" id="CHEBI:78516"/>
        <dbReference type="ChEBI" id="CHEBI:456216"/>
    </reaction>
</comment>
<sequence length="441" mass="50786">MKYTPVIGLEIHVELATKSKMFCRCSADHFAKVANTQVCPVCVGLPGALPYANRKAIEDTIKLGLVLNCKINYFSKFDRKHYFYPDLVKGFQISQYDIPFCYEGNFQIPNSRLQIKIRRVHLEEDTGKLVHQKKDGRNVTLVDFNRSGVPLVEIVTEPNFRNISDVIDFLKEMQLIIRYLKISSADMEKGSMRLEANISLAKKGETKLPDYKVELKNINSFKFLEKALEAEIFRQNTLFLSGKIILQETRGYDEKTGKTFSQRTKEEAQDYRYFPEPDLPPVKLLNQEIKKLRKYLPELPDEKRSRFRKKYQLTENYIEILIQDYQRSEYFESAVKIGGTYGISSKNIADLLVNQNLDMKYSEPAVLIKYLVQISKSSFVDTTEVIKAVNKIIAENNKAVMDFQKGKVNVIGFLIGQTQKLLKGKGDPNKIRDAIIKAIEK</sequence>
<reference evidence="12 13" key="1">
    <citation type="journal article" date="2016" name="Nat. Commun.">
        <title>Thousands of microbial genomes shed light on interconnected biogeochemical processes in an aquifer system.</title>
        <authorList>
            <person name="Anantharaman K."/>
            <person name="Brown C.T."/>
            <person name="Hug L.A."/>
            <person name="Sharon I."/>
            <person name="Castelle C.J."/>
            <person name="Probst A.J."/>
            <person name="Thomas B.C."/>
            <person name="Singh A."/>
            <person name="Wilkins M.J."/>
            <person name="Karaoz U."/>
            <person name="Brodie E.L."/>
            <person name="Williams K.H."/>
            <person name="Hubbard S.S."/>
            <person name="Banfield J.F."/>
        </authorList>
    </citation>
    <scope>NUCLEOTIDE SEQUENCE [LARGE SCALE GENOMIC DNA]</scope>
</reference>
<evidence type="ECO:0000256" key="3">
    <source>
        <dbReference type="ARBA" id="ARBA00022598"/>
    </source>
</evidence>
<evidence type="ECO:0000313" key="13">
    <source>
        <dbReference type="Proteomes" id="UP000177053"/>
    </source>
</evidence>
<dbReference type="InterPro" id="IPR018027">
    <property type="entry name" value="Asn/Gln_amidotransferase"/>
</dbReference>
<dbReference type="PANTHER" id="PTHR11659:SF0">
    <property type="entry name" value="GLUTAMYL-TRNA(GLN) AMIDOTRANSFERASE SUBUNIT B, MITOCHONDRIAL"/>
    <property type="match status" value="1"/>
</dbReference>
<comment type="function">
    <text evidence="7 10">Allows the formation of correctly charged Asn-tRNA(Asn) or Gln-tRNA(Gln) through the transamidation of misacylated Asp-tRNA(Asn) or Glu-tRNA(Gln) in organisms which lack either or both of asparaginyl-tRNA or glutaminyl-tRNA synthetases. The reaction takes place in the presence of glutamine and ATP through an activated phospho-Asp-tRNA(Asn) or phospho-Glu-tRNA(Gln).</text>
</comment>
<dbReference type="Pfam" id="PF02637">
    <property type="entry name" value="GatB_Yqey"/>
    <property type="match status" value="1"/>
</dbReference>
<proteinExistence type="inferred from homology"/>
<evidence type="ECO:0000256" key="1">
    <source>
        <dbReference type="ARBA" id="ARBA00005306"/>
    </source>
</evidence>
<evidence type="ECO:0000256" key="4">
    <source>
        <dbReference type="ARBA" id="ARBA00022741"/>
    </source>
</evidence>
<evidence type="ECO:0000256" key="8">
    <source>
        <dbReference type="ARBA" id="ARBA00047380"/>
    </source>
</evidence>
<comment type="caution">
    <text evidence="12">The sequence shown here is derived from an EMBL/GenBank/DDBJ whole genome shotgun (WGS) entry which is preliminary data.</text>
</comment>
<dbReference type="PANTHER" id="PTHR11659">
    <property type="entry name" value="GLUTAMYL-TRNA GLN AMIDOTRANSFERASE SUBUNIT B MITOCHONDRIAL AND PROKARYOTIC PET112-RELATED"/>
    <property type="match status" value="1"/>
</dbReference>
<dbReference type="GO" id="GO:0050567">
    <property type="term" value="F:glutaminyl-tRNA synthase (glutamine-hydrolyzing) activity"/>
    <property type="evidence" value="ECO:0007669"/>
    <property type="project" value="UniProtKB-UniRule"/>
</dbReference>
<dbReference type="SMART" id="SM00845">
    <property type="entry name" value="GatB_Yqey"/>
    <property type="match status" value="1"/>
</dbReference>
<dbReference type="InterPro" id="IPR004413">
    <property type="entry name" value="GatB"/>
</dbReference>
<dbReference type="InterPro" id="IPR042114">
    <property type="entry name" value="GatB_C_1"/>
</dbReference>
<dbReference type="SUPFAM" id="SSF55931">
    <property type="entry name" value="Glutamine synthetase/guanido kinase"/>
    <property type="match status" value="1"/>
</dbReference>
<dbReference type="Pfam" id="PF02934">
    <property type="entry name" value="GatB_N"/>
    <property type="match status" value="1"/>
</dbReference>
<dbReference type="InterPro" id="IPR014746">
    <property type="entry name" value="Gln_synth/guanido_kin_cat_dom"/>
</dbReference>
<evidence type="ECO:0000256" key="5">
    <source>
        <dbReference type="ARBA" id="ARBA00022840"/>
    </source>
</evidence>
<protein>
    <recommendedName>
        <fullName evidence="10">Aspartyl/glutamyl-tRNA(Asn/Gln) amidotransferase subunit B</fullName>
        <shortName evidence="10">Asp/Glu-ADT subunit B</shortName>
        <ecNumber evidence="10">6.3.5.-</ecNumber>
    </recommendedName>
</protein>
<comment type="catalytic activity">
    <reaction evidence="9 10">
        <text>L-glutamyl-tRNA(Gln) + L-glutamine + ATP + H2O = L-glutaminyl-tRNA(Gln) + L-glutamate + ADP + phosphate + H(+)</text>
        <dbReference type="Rhea" id="RHEA:17521"/>
        <dbReference type="Rhea" id="RHEA-COMP:9681"/>
        <dbReference type="Rhea" id="RHEA-COMP:9684"/>
        <dbReference type="ChEBI" id="CHEBI:15377"/>
        <dbReference type="ChEBI" id="CHEBI:15378"/>
        <dbReference type="ChEBI" id="CHEBI:29985"/>
        <dbReference type="ChEBI" id="CHEBI:30616"/>
        <dbReference type="ChEBI" id="CHEBI:43474"/>
        <dbReference type="ChEBI" id="CHEBI:58359"/>
        <dbReference type="ChEBI" id="CHEBI:78520"/>
        <dbReference type="ChEBI" id="CHEBI:78521"/>
        <dbReference type="ChEBI" id="CHEBI:456216"/>
    </reaction>
</comment>
<evidence type="ECO:0000256" key="7">
    <source>
        <dbReference type="ARBA" id="ARBA00024799"/>
    </source>
</evidence>